<evidence type="ECO:0000256" key="1">
    <source>
        <dbReference type="SAM" id="SignalP"/>
    </source>
</evidence>
<proteinExistence type="predicted"/>
<evidence type="ECO:0000313" key="2">
    <source>
        <dbReference type="Proteomes" id="UP000694890"/>
    </source>
</evidence>
<sequence>MKILLLTLLLVLLCSTQVLTLSCYTCQGENCKVETVCQDTAQYCKTYSRGDDISRTCEEICVADDFTTCCESDLCES</sequence>
<protein>
    <submittedName>
        <fullName evidence="3">Lymphocyte antigen 6D</fullName>
    </submittedName>
</protein>
<accession>A0AAJ7VHT6</accession>
<feature type="chain" id="PRO_5042509149" evidence="1">
    <location>
        <begin position="21"/>
        <end position="77"/>
    </location>
</feature>
<dbReference type="KEGG" id="lcf:108898802"/>
<keyword evidence="1" id="KW-0732">Signal</keyword>
<dbReference type="PROSITE" id="PS51257">
    <property type="entry name" value="PROKAR_LIPOPROTEIN"/>
    <property type="match status" value="1"/>
</dbReference>
<dbReference type="RefSeq" id="XP_018554375.1">
    <property type="nucleotide sequence ID" value="XM_018698859.2"/>
</dbReference>
<dbReference type="AlphaFoldDB" id="A0AAJ7VHT6"/>
<gene>
    <name evidence="3" type="primary">ly6d</name>
</gene>
<feature type="signal peptide" evidence="1">
    <location>
        <begin position="1"/>
        <end position="20"/>
    </location>
</feature>
<dbReference type="InterPro" id="IPR045860">
    <property type="entry name" value="Snake_toxin-like_sf"/>
</dbReference>
<reference evidence="3" key="1">
    <citation type="submission" date="2025-08" db="UniProtKB">
        <authorList>
            <consortium name="RefSeq"/>
        </authorList>
    </citation>
    <scope>IDENTIFICATION</scope>
    <source>
        <tissue evidence="3">Brain</tissue>
    </source>
</reference>
<dbReference type="GeneID" id="108898802"/>
<dbReference type="Proteomes" id="UP000694890">
    <property type="component" value="Linkage group LG21"/>
</dbReference>
<organism evidence="2 3">
    <name type="scientific">Lates calcarifer</name>
    <name type="common">Barramundi</name>
    <name type="synonym">Holocentrus calcarifer</name>
    <dbReference type="NCBI Taxonomy" id="8187"/>
    <lineage>
        <taxon>Eukaryota</taxon>
        <taxon>Metazoa</taxon>
        <taxon>Chordata</taxon>
        <taxon>Craniata</taxon>
        <taxon>Vertebrata</taxon>
        <taxon>Euteleostomi</taxon>
        <taxon>Actinopterygii</taxon>
        <taxon>Neopterygii</taxon>
        <taxon>Teleostei</taxon>
        <taxon>Neoteleostei</taxon>
        <taxon>Acanthomorphata</taxon>
        <taxon>Carangaria</taxon>
        <taxon>Carangaria incertae sedis</taxon>
        <taxon>Centropomidae</taxon>
        <taxon>Lates</taxon>
    </lineage>
</organism>
<dbReference type="SUPFAM" id="SSF57302">
    <property type="entry name" value="Snake toxin-like"/>
    <property type="match status" value="1"/>
</dbReference>
<evidence type="ECO:0000313" key="3">
    <source>
        <dbReference type="RefSeq" id="XP_018554375.1"/>
    </source>
</evidence>
<name>A0AAJ7VHT6_LATCA</name>
<dbReference type="CTD" id="8581"/>